<dbReference type="AlphaFoldDB" id="A0A381VV09"/>
<name>A0A381VV09_9ZZZZ</name>
<feature type="non-terminal residue" evidence="1">
    <location>
        <position position="40"/>
    </location>
</feature>
<sequence length="40" mass="4431">MAIEIPEVCIKEAQAVYDEGFFVDHRYGDGDGWCSAAIHS</sequence>
<proteinExistence type="predicted"/>
<organism evidence="1">
    <name type="scientific">marine metagenome</name>
    <dbReference type="NCBI Taxonomy" id="408172"/>
    <lineage>
        <taxon>unclassified sequences</taxon>
        <taxon>metagenomes</taxon>
        <taxon>ecological metagenomes</taxon>
    </lineage>
</organism>
<gene>
    <name evidence="1" type="ORF">METZ01_LOCUS96984</name>
</gene>
<evidence type="ECO:0000313" key="1">
    <source>
        <dbReference type="EMBL" id="SVA44130.1"/>
    </source>
</evidence>
<dbReference type="EMBL" id="UINC01009870">
    <property type="protein sequence ID" value="SVA44130.1"/>
    <property type="molecule type" value="Genomic_DNA"/>
</dbReference>
<reference evidence="1" key="1">
    <citation type="submission" date="2018-05" db="EMBL/GenBank/DDBJ databases">
        <authorList>
            <person name="Lanie J.A."/>
            <person name="Ng W.-L."/>
            <person name="Kazmierczak K.M."/>
            <person name="Andrzejewski T.M."/>
            <person name="Davidsen T.M."/>
            <person name="Wayne K.J."/>
            <person name="Tettelin H."/>
            <person name="Glass J.I."/>
            <person name="Rusch D."/>
            <person name="Podicherti R."/>
            <person name="Tsui H.-C.T."/>
            <person name="Winkler M.E."/>
        </authorList>
    </citation>
    <scope>NUCLEOTIDE SEQUENCE</scope>
</reference>
<protein>
    <submittedName>
        <fullName evidence="1">Uncharacterized protein</fullName>
    </submittedName>
</protein>
<accession>A0A381VV09</accession>